<evidence type="ECO:0000256" key="3">
    <source>
        <dbReference type="ARBA" id="ARBA00023125"/>
    </source>
</evidence>
<dbReference type="CDD" id="cd06171">
    <property type="entry name" value="Sigma70_r4"/>
    <property type="match status" value="1"/>
</dbReference>
<dbReference type="PROSITE" id="PS00715">
    <property type="entry name" value="SIGMA70_1"/>
    <property type="match status" value="1"/>
</dbReference>
<evidence type="ECO:0000313" key="6">
    <source>
        <dbReference type="EMBL" id="CAA9242512.1"/>
    </source>
</evidence>
<feature type="domain" description="RNA polymerase sigma-70" evidence="5">
    <location>
        <begin position="131"/>
        <end position="144"/>
    </location>
</feature>
<dbReference type="InterPro" id="IPR013324">
    <property type="entry name" value="RNA_pol_sigma_r3/r4-like"/>
</dbReference>
<dbReference type="Pfam" id="PF04539">
    <property type="entry name" value="Sigma70_r3"/>
    <property type="match status" value="1"/>
</dbReference>
<dbReference type="InterPro" id="IPR014284">
    <property type="entry name" value="RNA_pol_sigma-70_dom"/>
</dbReference>
<keyword evidence="3" id="KW-0238">DNA-binding</keyword>
<dbReference type="InterPro" id="IPR050239">
    <property type="entry name" value="Sigma-70_RNA_pol_init_factors"/>
</dbReference>
<dbReference type="AlphaFoldDB" id="A0A6J4I6L5"/>
<reference evidence="6" key="1">
    <citation type="submission" date="2020-02" db="EMBL/GenBank/DDBJ databases">
        <authorList>
            <person name="Meier V. D."/>
        </authorList>
    </citation>
    <scope>NUCLEOTIDE SEQUENCE</scope>
    <source>
        <strain evidence="6">AVDCRST_MAG26</strain>
    </source>
</reference>
<dbReference type="InterPro" id="IPR036388">
    <property type="entry name" value="WH-like_DNA-bd_sf"/>
</dbReference>
<protein>
    <submittedName>
        <fullName evidence="6">RNA polymerase sigma factor RpoD</fullName>
    </submittedName>
</protein>
<dbReference type="GO" id="GO:0016987">
    <property type="term" value="F:sigma factor activity"/>
    <property type="evidence" value="ECO:0007669"/>
    <property type="project" value="UniProtKB-KW"/>
</dbReference>
<name>A0A6J4I6L5_9CHLR</name>
<dbReference type="SUPFAM" id="SSF88946">
    <property type="entry name" value="Sigma2 domain of RNA polymerase sigma factors"/>
    <property type="match status" value="1"/>
</dbReference>
<dbReference type="SUPFAM" id="SSF88659">
    <property type="entry name" value="Sigma3 and sigma4 domains of RNA polymerase sigma factors"/>
    <property type="match status" value="2"/>
</dbReference>
<dbReference type="InterPro" id="IPR007624">
    <property type="entry name" value="RNA_pol_sigma70_r3"/>
</dbReference>
<dbReference type="PANTHER" id="PTHR30603:SF67">
    <property type="entry name" value="RNA POLYMERASE SIGMA FACTOR RPOS"/>
    <property type="match status" value="1"/>
</dbReference>
<gene>
    <name evidence="6" type="ORF">AVDCRST_MAG26-1514</name>
</gene>
<dbReference type="Pfam" id="PF04542">
    <property type="entry name" value="Sigma70_r2"/>
    <property type="match status" value="1"/>
</dbReference>
<keyword evidence="1" id="KW-0805">Transcription regulation</keyword>
<organism evidence="6">
    <name type="scientific">uncultured Chloroflexia bacterium</name>
    <dbReference type="NCBI Taxonomy" id="1672391"/>
    <lineage>
        <taxon>Bacteria</taxon>
        <taxon>Bacillati</taxon>
        <taxon>Chloroflexota</taxon>
        <taxon>Chloroflexia</taxon>
        <taxon>environmental samples</taxon>
    </lineage>
</organism>
<dbReference type="Pfam" id="PF00140">
    <property type="entry name" value="Sigma70_r1_2"/>
    <property type="match status" value="1"/>
</dbReference>
<sequence length="340" mass="37951">MMQKFSAIDAEPRGGSLAAVAATEWEDGEPIEIEDEAVPVEDAIQLYLHEIGQHALLTAAQEVSLAQRIERGREAGAQLASGALLTAAQRAALETDIADGGLARQELIQANLRLVVSVAKKYIGHQLSFLDLVQEGNLGLMRAVEKFDWRKGNRFSTYATWWIRQSVSRSLAEHGRLIRLPVHLGEMIGQVRRTMHQLEQVLERPPTPEEIAEALGVTPRKIKRLLTAAIQPLSLEQPMGPDGDTFIGEMLADVEEHAPVEIATQHLLYDDVHAALLELPERERKVLVLRYGLEDGKLRTLEEVGAAFGITRERTRQIEAEAMRQLRRPEVGERLHAYLE</sequence>
<dbReference type="InterPro" id="IPR007630">
    <property type="entry name" value="RNA_pol_sigma70_r4"/>
</dbReference>
<dbReference type="Gene3D" id="1.10.10.10">
    <property type="entry name" value="Winged helix-like DNA-binding domain superfamily/Winged helix DNA-binding domain"/>
    <property type="match status" value="2"/>
</dbReference>
<keyword evidence="4" id="KW-0804">Transcription</keyword>
<dbReference type="Gene3D" id="1.10.601.10">
    <property type="entry name" value="RNA Polymerase Primary Sigma Factor"/>
    <property type="match status" value="1"/>
</dbReference>
<dbReference type="InterPro" id="IPR009042">
    <property type="entry name" value="RNA_pol_sigma70_r1_2"/>
</dbReference>
<evidence type="ECO:0000256" key="2">
    <source>
        <dbReference type="ARBA" id="ARBA00023082"/>
    </source>
</evidence>
<dbReference type="PRINTS" id="PR00046">
    <property type="entry name" value="SIGMA70FCT"/>
</dbReference>
<evidence type="ECO:0000259" key="5">
    <source>
        <dbReference type="PROSITE" id="PS00715"/>
    </source>
</evidence>
<proteinExistence type="predicted"/>
<dbReference type="PANTHER" id="PTHR30603">
    <property type="entry name" value="RNA POLYMERASE SIGMA FACTOR RPO"/>
    <property type="match status" value="1"/>
</dbReference>
<dbReference type="GO" id="GO:0003677">
    <property type="term" value="F:DNA binding"/>
    <property type="evidence" value="ECO:0007669"/>
    <property type="project" value="UniProtKB-KW"/>
</dbReference>
<dbReference type="EMBL" id="CADCTK010000350">
    <property type="protein sequence ID" value="CAA9242512.1"/>
    <property type="molecule type" value="Genomic_DNA"/>
</dbReference>
<keyword evidence="2" id="KW-0731">Sigma factor</keyword>
<dbReference type="Pfam" id="PF04545">
    <property type="entry name" value="Sigma70_r4"/>
    <property type="match status" value="1"/>
</dbReference>
<dbReference type="InterPro" id="IPR000943">
    <property type="entry name" value="RNA_pol_sigma70"/>
</dbReference>
<dbReference type="GO" id="GO:0006352">
    <property type="term" value="P:DNA-templated transcription initiation"/>
    <property type="evidence" value="ECO:0007669"/>
    <property type="project" value="InterPro"/>
</dbReference>
<dbReference type="NCBIfam" id="TIGR02937">
    <property type="entry name" value="sigma70-ECF"/>
    <property type="match status" value="1"/>
</dbReference>
<dbReference type="InterPro" id="IPR013325">
    <property type="entry name" value="RNA_pol_sigma_r2"/>
</dbReference>
<evidence type="ECO:0000256" key="1">
    <source>
        <dbReference type="ARBA" id="ARBA00023015"/>
    </source>
</evidence>
<accession>A0A6J4I6L5</accession>
<evidence type="ECO:0000256" key="4">
    <source>
        <dbReference type="ARBA" id="ARBA00023163"/>
    </source>
</evidence>
<dbReference type="InterPro" id="IPR007627">
    <property type="entry name" value="RNA_pol_sigma70_r2"/>
</dbReference>